<dbReference type="InterPro" id="IPR018130">
    <property type="entry name" value="Ribosomal_uS2_CS"/>
</dbReference>
<dbReference type="Pfam" id="PF00137">
    <property type="entry name" value="ATP-synt_C"/>
    <property type="match status" value="1"/>
</dbReference>
<keyword evidence="21" id="KW-0689">Ribosomal protein</keyword>
<dbReference type="InterPro" id="IPR006592">
    <property type="entry name" value="RNA_pol_N"/>
</dbReference>
<dbReference type="NCBIfam" id="NF001616">
    <property type="entry name" value="PRK00405.1"/>
    <property type="match status" value="1"/>
</dbReference>
<dbReference type="InterPro" id="IPR005953">
    <property type="entry name" value="ATP_synth_csu_bac/chlpt"/>
</dbReference>
<dbReference type="Gene3D" id="1.10.40.90">
    <property type="match status" value="1"/>
</dbReference>
<dbReference type="CDD" id="cd02655">
    <property type="entry name" value="RNAP_beta'_C"/>
    <property type="match status" value="1"/>
</dbReference>
<dbReference type="Gene3D" id="2.40.50.100">
    <property type="match status" value="1"/>
</dbReference>
<dbReference type="InterPro" id="IPR007641">
    <property type="entry name" value="RNA_pol_Rpb2_7"/>
</dbReference>
<dbReference type="NCBIfam" id="TIGR01011">
    <property type="entry name" value="rpsB_bact"/>
    <property type="match status" value="1"/>
</dbReference>
<keyword evidence="19" id="KW-0375">Hydrogen ion transport</keyword>
<protein>
    <recommendedName>
        <fullName evidence="31 32">Multifunctional fusion protein</fullName>
    </recommendedName>
    <domain>
        <recommendedName>
            <fullName evidence="31">DNA-directed RNA polymerase subunit</fullName>
            <ecNumber evidence="31">2.7.7.6</ecNumber>
        </recommendedName>
    </domain>
    <domain>
        <recommendedName>
            <fullName evidence="32">DNA-directed RNA polymerase subunit beta</fullName>
        </recommendedName>
    </domain>
</protein>
<dbReference type="PANTHER" id="PTHR20856">
    <property type="entry name" value="DNA-DIRECTED RNA POLYMERASE I SUBUNIT 2"/>
    <property type="match status" value="1"/>
</dbReference>
<dbReference type="Gene3D" id="2.40.270.10">
    <property type="entry name" value="DNA-directed RNA polymerase, subunit 2, domain 6"/>
    <property type="match status" value="3"/>
</dbReference>
<evidence type="ECO:0000256" key="19">
    <source>
        <dbReference type="ARBA" id="ARBA00022781"/>
    </source>
</evidence>
<evidence type="ECO:0000256" key="6">
    <source>
        <dbReference type="ARBA" id="ARBA00006835"/>
    </source>
</evidence>
<dbReference type="InterPro" id="IPR000722">
    <property type="entry name" value="RNA_pol_asu"/>
</dbReference>
<evidence type="ECO:0000256" key="14">
    <source>
        <dbReference type="ARBA" id="ARBA00022640"/>
    </source>
</evidence>
<evidence type="ECO:0000256" key="7">
    <source>
        <dbReference type="ARBA" id="ARBA00007616"/>
    </source>
</evidence>
<evidence type="ECO:0000256" key="13">
    <source>
        <dbReference type="ARBA" id="ARBA00022547"/>
    </source>
</evidence>
<evidence type="ECO:0000259" key="34">
    <source>
        <dbReference type="SMART" id="SM00663"/>
    </source>
</evidence>
<dbReference type="SMART" id="SM00663">
    <property type="entry name" value="RPOLA_N"/>
    <property type="match status" value="1"/>
</dbReference>
<evidence type="ECO:0000256" key="31">
    <source>
        <dbReference type="RuleBase" id="RU004279"/>
    </source>
</evidence>
<dbReference type="Pfam" id="PF04997">
    <property type="entry name" value="RNA_pol_Rpb1_1"/>
    <property type="match status" value="1"/>
</dbReference>
<dbReference type="CDD" id="cd18183">
    <property type="entry name" value="ATP-synt_Fo_c_ATPH"/>
    <property type="match status" value="1"/>
</dbReference>
<dbReference type="GO" id="GO:0008289">
    <property type="term" value="F:lipid binding"/>
    <property type="evidence" value="ECO:0007669"/>
    <property type="project" value="UniProtKB-KW"/>
</dbReference>
<dbReference type="Pfam" id="PF04565">
    <property type="entry name" value="RNA_pol_Rpb2_3"/>
    <property type="match status" value="1"/>
</dbReference>
<dbReference type="PRINTS" id="PR00124">
    <property type="entry name" value="ATPASEC"/>
</dbReference>
<evidence type="ECO:0000256" key="5">
    <source>
        <dbReference type="ARBA" id="ARBA00006704"/>
    </source>
</evidence>
<evidence type="ECO:0000256" key="3">
    <source>
        <dbReference type="ARBA" id="ARBA00004474"/>
    </source>
</evidence>
<evidence type="ECO:0000256" key="9">
    <source>
        <dbReference type="ARBA" id="ARBA00011648"/>
    </source>
</evidence>
<dbReference type="Pfam" id="PF05000">
    <property type="entry name" value="RNA_pol_Rpb1_4"/>
    <property type="match status" value="1"/>
</dbReference>
<dbReference type="Gene3D" id="3.40.50.10490">
    <property type="entry name" value="Glucose-6-phosphate isomerase like protein, domain 1"/>
    <property type="match status" value="1"/>
</dbReference>
<dbReference type="InterPro" id="IPR007642">
    <property type="entry name" value="RNA_pol_Rpb2_2"/>
</dbReference>
<evidence type="ECO:0000256" key="22">
    <source>
        <dbReference type="ARBA" id="ARBA00022989"/>
    </source>
</evidence>
<keyword evidence="12" id="KW-0150">Chloroplast</keyword>
<evidence type="ECO:0000256" key="11">
    <source>
        <dbReference type="ARBA" id="ARBA00022478"/>
    </source>
</evidence>
<dbReference type="InterPro" id="IPR038662">
    <property type="entry name" value="ATP_synth_F0_csu_sf"/>
</dbReference>
<evidence type="ECO:0000256" key="18">
    <source>
        <dbReference type="ARBA" id="ARBA00022723"/>
    </source>
</evidence>
<comment type="similarity">
    <text evidence="8">In the C-terminal section; belongs to the RNA polymerase beta' chain family.</text>
</comment>
<feature type="transmembrane region" description="Helical" evidence="33">
    <location>
        <begin position="2019"/>
        <end position="2040"/>
    </location>
</feature>
<dbReference type="Gene3D" id="1.10.1790.20">
    <property type="match status" value="1"/>
</dbReference>
<dbReference type="EC" id="2.7.7.6" evidence="31"/>
<dbReference type="GO" id="GO:0015078">
    <property type="term" value="F:proton transmembrane transporter activity"/>
    <property type="evidence" value="ECO:0007669"/>
    <property type="project" value="InterPro"/>
</dbReference>
<dbReference type="InterPro" id="IPR015712">
    <property type="entry name" value="DNA-dir_RNA_pol_su2"/>
</dbReference>
<dbReference type="FunFam" id="1.10.1790.20:FF:000002">
    <property type="entry name" value="DNA-directed RNA polymerase subunit beta"/>
    <property type="match status" value="1"/>
</dbReference>
<dbReference type="PROSITE" id="PS01166">
    <property type="entry name" value="RNA_POL_BETA"/>
    <property type="match status" value="1"/>
</dbReference>
<dbReference type="GO" id="GO:0032549">
    <property type="term" value="F:ribonucleoside binding"/>
    <property type="evidence" value="ECO:0007669"/>
    <property type="project" value="InterPro"/>
</dbReference>
<comment type="catalytic activity">
    <reaction evidence="30 31">
        <text>RNA(n) + a ribonucleoside 5'-triphosphate = RNA(n+1) + diphosphate</text>
        <dbReference type="Rhea" id="RHEA:21248"/>
        <dbReference type="Rhea" id="RHEA-COMP:14527"/>
        <dbReference type="Rhea" id="RHEA-COMP:17342"/>
        <dbReference type="ChEBI" id="CHEBI:33019"/>
        <dbReference type="ChEBI" id="CHEBI:61557"/>
        <dbReference type="ChEBI" id="CHEBI:140395"/>
        <dbReference type="EC" id="2.7.7.6"/>
    </reaction>
</comment>
<evidence type="ECO:0000256" key="8">
    <source>
        <dbReference type="ARBA" id="ARBA00009839"/>
    </source>
</evidence>
<evidence type="ECO:0000256" key="10">
    <source>
        <dbReference type="ARBA" id="ARBA00022448"/>
    </source>
</evidence>
<dbReference type="Pfam" id="PF04561">
    <property type="entry name" value="RNA_pol_Rpb2_2"/>
    <property type="match status" value="1"/>
</dbReference>
<dbReference type="InterPro" id="IPR007080">
    <property type="entry name" value="RNA_pol_Rpb1_1"/>
</dbReference>
<comment type="subcellular location">
    <subcellularLocation>
        <location evidence="2">Membrane</location>
        <topology evidence="2">Multi-pass membrane protein</topology>
    </subcellularLocation>
    <subcellularLocation>
        <location evidence="3">Plastid</location>
    </subcellularLocation>
</comment>
<keyword evidence="28" id="KW-0066">ATP synthesis</keyword>
<evidence type="ECO:0000256" key="17">
    <source>
        <dbReference type="ARBA" id="ARBA00022695"/>
    </source>
</evidence>
<evidence type="ECO:0000256" key="24">
    <source>
        <dbReference type="ARBA" id="ARBA00023121"/>
    </source>
</evidence>
<evidence type="ECO:0000256" key="26">
    <source>
        <dbReference type="ARBA" id="ARBA00023163"/>
    </source>
</evidence>
<keyword evidence="18" id="KW-0479">Metal-binding</keyword>
<dbReference type="FunFam" id="1.20.20.10:FF:000001">
    <property type="entry name" value="ATP synthase subunit c, chloroplastic"/>
    <property type="match status" value="1"/>
</dbReference>
<dbReference type="Gene3D" id="3.90.1100.10">
    <property type="match status" value="1"/>
</dbReference>
<dbReference type="GO" id="GO:0015986">
    <property type="term" value="P:proton motive force-driven ATP synthesis"/>
    <property type="evidence" value="ECO:0007669"/>
    <property type="project" value="InterPro"/>
</dbReference>
<comment type="similarity">
    <text evidence="5">Belongs to the ATPase C chain family.</text>
</comment>
<evidence type="ECO:0000256" key="27">
    <source>
        <dbReference type="ARBA" id="ARBA00023274"/>
    </source>
</evidence>
<dbReference type="GO" id="GO:0000428">
    <property type="term" value="C:DNA-directed RNA polymerase complex"/>
    <property type="evidence" value="ECO:0007669"/>
    <property type="project" value="UniProtKB-KW"/>
</dbReference>
<evidence type="ECO:0000256" key="32">
    <source>
        <dbReference type="RuleBase" id="RU363031"/>
    </source>
</evidence>
<comment type="function">
    <text evidence="1">This protein is one of the chains of the nonenzymatic membrane component (F0) of mitochondrial ATPase.</text>
</comment>
<comment type="function">
    <text evidence="29">F(1)F(0) ATP synthase produces ATP from ADP in the presence of a proton or sodium gradient. F-type ATPases consist of two structural domains, F(1) containing the extramembraneous catalytic core and F(0) containing the membrane proton channel, linked together by a central stalk and a peripheral stalk. During catalysis, ATP synthesis in the catalytic domain of F(1) is coupled via a rotary mechanism of the central stalk subunits to proton translocation.</text>
</comment>
<evidence type="ECO:0000256" key="12">
    <source>
        <dbReference type="ARBA" id="ARBA00022528"/>
    </source>
</evidence>
<dbReference type="SUPFAM" id="SSF81333">
    <property type="entry name" value="F1F0 ATP synthase subunit C"/>
    <property type="match status" value="1"/>
</dbReference>
<reference evidence="35" key="1">
    <citation type="submission" date="2023-07" db="EMBL/GenBank/DDBJ databases">
        <title>draft genome sequence of fig (Ficus carica).</title>
        <authorList>
            <person name="Takahashi T."/>
            <person name="Nishimura K."/>
        </authorList>
    </citation>
    <scope>NUCLEOTIDE SEQUENCE</scope>
</reference>
<evidence type="ECO:0000256" key="21">
    <source>
        <dbReference type="ARBA" id="ARBA00022980"/>
    </source>
</evidence>
<comment type="similarity">
    <text evidence="4">Belongs to the universal ribosomal protein uS2 family.</text>
</comment>
<dbReference type="InterPro" id="IPR007081">
    <property type="entry name" value="RNA_pol_Rpb1_5"/>
</dbReference>
<dbReference type="SUPFAM" id="SSF52313">
    <property type="entry name" value="Ribosomal protein S2"/>
    <property type="match status" value="1"/>
</dbReference>
<dbReference type="InterPro" id="IPR020537">
    <property type="entry name" value="ATP_synth_F0_csu_DDCD_BS"/>
</dbReference>
<proteinExistence type="inferred from homology"/>
<keyword evidence="14" id="KW-0934">Plastid</keyword>
<keyword evidence="23" id="KW-0406">Ion transport</keyword>
<dbReference type="NCBIfam" id="TIGR01260">
    <property type="entry name" value="ATP_synt_c"/>
    <property type="match status" value="1"/>
</dbReference>
<dbReference type="HAMAP" id="MF_01396">
    <property type="entry name" value="ATP_synth_c_bact"/>
    <property type="match status" value="1"/>
</dbReference>
<dbReference type="NCBIfam" id="NF005608">
    <property type="entry name" value="PRK07354.1"/>
    <property type="match status" value="1"/>
</dbReference>
<comment type="subunit">
    <text evidence="9">F-type ATPases have 2 components, CF(1) - the catalytic core - and CF(0) - the membrane proton channel. CF(1) has five subunits: alpha(3), beta(3), gamma(1), delta(1), epsilon(1). CF(0) has three main subunits: a, b and c.</text>
</comment>
<comment type="similarity">
    <text evidence="6 32">Belongs to the RNA polymerase beta chain family.</text>
</comment>
<dbReference type="Gene3D" id="3.90.1800.10">
    <property type="entry name" value="RNA polymerase alpha subunit dimerisation domain"/>
    <property type="match status" value="1"/>
</dbReference>
<evidence type="ECO:0000256" key="2">
    <source>
        <dbReference type="ARBA" id="ARBA00004141"/>
    </source>
</evidence>
<dbReference type="InterPro" id="IPR002379">
    <property type="entry name" value="ATPase_proteolipid_c-like_dom"/>
</dbReference>
<keyword evidence="17 31" id="KW-0548">Nucleotidyltransferase</keyword>
<evidence type="ECO:0000256" key="15">
    <source>
        <dbReference type="ARBA" id="ARBA00022679"/>
    </source>
</evidence>
<dbReference type="GO" id="GO:0006412">
    <property type="term" value="P:translation"/>
    <property type="evidence" value="ECO:0007669"/>
    <property type="project" value="InterPro"/>
</dbReference>
<dbReference type="PROSITE" id="PS00963">
    <property type="entry name" value="RIBOSOMAL_S2_2"/>
    <property type="match status" value="1"/>
</dbReference>
<keyword evidence="26 31" id="KW-0804">Transcription</keyword>
<keyword evidence="24" id="KW-0446">Lipid-binding</keyword>
<comment type="similarity">
    <text evidence="7">In the N-terminal section; belongs to the RNA polymerase beta chain family.</text>
</comment>
<keyword evidence="22 33" id="KW-1133">Transmembrane helix</keyword>
<dbReference type="InterPro" id="IPR007645">
    <property type="entry name" value="RNA_pol_Rpb2_3"/>
</dbReference>
<dbReference type="SUPFAM" id="SSF64484">
    <property type="entry name" value="beta and beta-prime subunits of DNA dependent RNA-polymerase"/>
    <property type="match status" value="2"/>
</dbReference>
<dbReference type="InterPro" id="IPR001865">
    <property type="entry name" value="Ribosomal_uS2"/>
</dbReference>
<evidence type="ECO:0000256" key="25">
    <source>
        <dbReference type="ARBA" id="ARBA00023136"/>
    </source>
</evidence>
<evidence type="ECO:0000256" key="33">
    <source>
        <dbReference type="SAM" id="Phobius"/>
    </source>
</evidence>
<gene>
    <name evidence="35" type="ORF">TIFTF001_034725</name>
</gene>
<keyword evidence="10" id="KW-0813">Transport</keyword>
<dbReference type="GO" id="GO:0046872">
    <property type="term" value="F:metal ion binding"/>
    <property type="evidence" value="ECO:0007669"/>
    <property type="project" value="UniProtKB-KW"/>
</dbReference>
<dbReference type="Gene3D" id="1.10.287.610">
    <property type="entry name" value="Helix hairpin bin"/>
    <property type="match status" value="1"/>
</dbReference>
<sequence>MNRRLNLDIPQNNTFLLPRDILAAADHLIGMKFGMGILDDMNHLKNKRIRSVADLLQDQFALALVRLENMVRGTICGAIRHKLIPTPQNLLTSTTLTTTYESFFGLHPLSQVLDRTNPLTQIVHGRKVSYLGPGGLTGRTASFRIRDIHPSHYGRICPIDTSEGINVGLIGSLSIHARVGRWGSLESPFYEISERSKKVRILYLSPSKDEYYMVAAGNSLALNLGSQEEQVVPARYRQEFLTIEWEQVHLRSIFPFQYFSIGASLIPFIEHNDANRALMSSNMQRQAVPLSRSEKCIVGTGLECQVALDSGAPTIAEHEGKIIYTDTEKIILSGNRDTLSIPLVIYQRSNKNTCMHQKPQVAQGKCIKKGQILADGAATVGGELALGKNVLVAYMPWEGYNFEDAVLINERLVYEDIYTSFHIRKYEIQTHVTSHGPERITNEIPHLEAHLLRNLDKKGIVMLGSWVETGDILVGKLTPQIAKESSYAPEDRLLRAILGIQISTSKETCLKLPIGGRGRVIDVRWIQKKEGSSYNPETIRVYISQKREIKVGDKVAGRHGNKGIVSKILPRQDMPYLQDGRPVDMVFNPLGVPSRMNVGQIFECSLGLAGGLLDRHYRIAPFDERYEQEASRKLVFSELYEASKQTANPWVFEPEYPGKSRIFDGRTGDPFEQPVIIGKPYILKLIHQVDDKIHGRCSGHYALVTQQPLRGRAKQGGQRVGEMEVWALEGFGVAHILQEMLTYKSDHIRARQEVLGTTMIGGPIPKPEGAPESFRLLVRELRSLALELNHFLNEKLLSHLLELGCPGFDMSLGRSAIREQLTDLDLRIIIDYSLVEWKELGEERPTGNEWEDRKVGRRKDFLVRRIELAKHFIRTNIEPEWMVLCLLPVLPPELRPIIQIDGGKLMSSDINELYRRVIYRNNTLIDLLTTSRSTPGELVMCQEKLVQEAVDTLFDNGIRGQPMKDGHNKVYKSFSDVIEGKEGRFRETLLGKRVDYSGRSVIVVGPSLSLHRCGLPREIAIELFQTFVIRSLIRQHFASNIGVAKSQIREKEPVVWEILQEVMQGHPVLLNRAPTLHRLGIQAFQPILVEGHAICLHPLVCKGFNADFDGDQMAVHVPLSLEAQAEARLLMFSHTNLLSPAIGDPISVPTQDMLIGLYVLTSGNRRGICANSVTSSPSSSTRTIIPGFIRESRSRKGSFPIIDSNPLSNPTHWNMEVLMAERADLVFRNKVIDGTAIKRLISRLIDHFGMAYTSHILDQVKTLGFRQATATSISLGIDDLLTIPSKGWLVQDAEQQRLILEKHHHYGNVHAVEKLRQSIEIWYATSEYLRQEMNPNFRMTDPFNPVHMMSFSGARGNASQVHQLVGMRGLMSDPQGQMIDLPIQSNLREGLSLTEYIISCYGARKGVVDTAVRTSDAGYLTRRLVEVVQHIVVRRTDCGTIQGIFVSSRNGMMSERIFIQTLIGRVLADDIYIGSRCIAVRNQDIGIGLVNRFITFQTQPISIRTPFTCKSTSWICRLCYGRSPTHGDLVELGEAVGIIAGQSIGEPGTQLTLRTFHTGGVFTGVIRSAKSYLATPGATVHGHYGEIRSEGDTLVTFIYEKSRSGDITQGLPKVEQVLEVRSIDSISMNLEKRVEGWNERITRILGIPWGFLIGAELTIVQGRISLVNKIQKVYRSQGVQIHNRHIEIIVRQITSKVLVSEDGMSNVFLPGELIGLFRAERTGRALKEAICYRAILLGITKASLNTQSFISEASFQETARVLAKAALRGRIDWLKGLKENVVLGGMIPVGVHFGHGTRKWNPRMAPYISAKRKASRGKQFLIVGTKNKAADSVAQAGIKARCHYVNKKWLGGMLTNWYTTETRLHKFRDLRTEQKTGRLKRLPKRDAAVLKRQLSHLQTYLGGIKYMTGLPDIVIIVDQQEEYTALRECITLGIPTICLIDTNCDPDLADISIPANDDAIASIRLILNKLVFAICSSIIAVRNPQTIPTDGQNFFEYVLEFIRDGLFYLGKSYSYLMEFIMNPLISAASVIAAGLAVGLASIGPGVGQGTAAGQAVEGIARQPEAEGKIRGTLLLSLAFMEALTIYGLVVALALLFANPFV</sequence>
<dbReference type="Gene3D" id="1.20.20.10">
    <property type="entry name" value="F1F0 ATP synthase subunit C"/>
    <property type="match status" value="1"/>
</dbReference>
<dbReference type="FunFam" id="1.10.132.30:FF:000002">
    <property type="entry name" value="DNA-directed RNA polymerase subunit beta"/>
    <property type="match status" value="1"/>
</dbReference>
<comment type="similarity">
    <text evidence="31">Belongs to the RNA polymerase beta' chain family.</text>
</comment>
<keyword evidence="25 33" id="KW-0472">Membrane</keyword>
<dbReference type="EMBL" id="BTGU01000252">
    <property type="protein sequence ID" value="GMN65667.1"/>
    <property type="molecule type" value="Genomic_DNA"/>
</dbReference>
<keyword evidence="15 31" id="KW-0808">Transferase</keyword>
<name>A0AA88E0B8_FICCA</name>
<dbReference type="GO" id="GO:0003677">
    <property type="term" value="F:DNA binding"/>
    <property type="evidence" value="ECO:0007669"/>
    <property type="project" value="InterPro"/>
</dbReference>
<dbReference type="GO" id="GO:0009536">
    <property type="term" value="C:plastid"/>
    <property type="evidence" value="ECO:0007669"/>
    <property type="project" value="UniProtKB-SubCell"/>
</dbReference>
<comment type="caution">
    <text evidence="35">The sequence shown here is derived from an EMBL/GenBank/DDBJ whole genome shotgun (WGS) entry which is preliminary data.</text>
</comment>
<evidence type="ECO:0000256" key="1">
    <source>
        <dbReference type="ARBA" id="ARBA00002351"/>
    </source>
</evidence>
<comment type="function">
    <text evidence="31">DNA-dependent RNA polymerase catalyzes the transcription of DNA into RNA using the four ribonucleoside triphosphates as substrates.</text>
</comment>
<dbReference type="Proteomes" id="UP001187192">
    <property type="component" value="Unassembled WGS sequence"/>
</dbReference>
<dbReference type="InterPro" id="IPR007066">
    <property type="entry name" value="RNA_pol_Rpb1_3"/>
</dbReference>
<accession>A0AA88E0B8</accession>
<keyword evidence="13" id="KW-0138">CF(0)</keyword>
<dbReference type="Pfam" id="PF04983">
    <property type="entry name" value="RNA_pol_Rpb1_3"/>
    <property type="match status" value="1"/>
</dbReference>
<evidence type="ECO:0000256" key="16">
    <source>
        <dbReference type="ARBA" id="ARBA00022692"/>
    </source>
</evidence>
<dbReference type="PROSITE" id="PS00605">
    <property type="entry name" value="ATPASE_C"/>
    <property type="match status" value="1"/>
</dbReference>
<dbReference type="GO" id="GO:0033177">
    <property type="term" value="C:proton-transporting two-sector ATPase complex, proton-transporting domain"/>
    <property type="evidence" value="ECO:0007669"/>
    <property type="project" value="InterPro"/>
</dbReference>
<dbReference type="InterPro" id="IPR007083">
    <property type="entry name" value="RNA_pol_Rpb1_4"/>
</dbReference>
<dbReference type="CDD" id="cd01425">
    <property type="entry name" value="RPS2"/>
    <property type="match status" value="1"/>
</dbReference>
<dbReference type="GO" id="GO:0006351">
    <property type="term" value="P:DNA-templated transcription"/>
    <property type="evidence" value="ECO:0007669"/>
    <property type="project" value="InterPro"/>
</dbReference>
<dbReference type="Pfam" id="PF00623">
    <property type="entry name" value="RNA_pol_Rpb1_2"/>
    <property type="match status" value="1"/>
</dbReference>
<dbReference type="CDD" id="cd00653">
    <property type="entry name" value="RNA_pol_B_RPB2"/>
    <property type="match status" value="1"/>
</dbReference>
<evidence type="ECO:0000256" key="30">
    <source>
        <dbReference type="ARBA" id="ARBA00048552"/>
    </source>
</evidence>
<dbReference type="Gene3D" id="1.10.150.390">
    <property type="match status" value="1"/>
</dbReference>
<keyword evidence="36" id="KW-1185">Reference proteome</keyword>
<dbReference type="Pfam" id="PF04998">
    <property type="entry name" value="RNA_pol_Rpb1_5"/>
    <property type="match status" value="2"/>
</dbReference>
<dbReference type="Gene3D" id="2.40.40.20">
    <property type="match status" value="1"/>
</dbReference>
<dbReference type="InterPro" id="IPR042102">
    <property type="entry name" value="RNA_pol_Rpb1_3_sf"/>
</dbReference>
<dbReference type="Pfam" id="PF00562">
    <property type="entry name" value="RNA_pol_Rpb2_6"/>
    <property type="match status" value="1"/>
</dbReference>
<evidence type="ECO:0000256" key="4">
    <source>
        <dbReference type="ARBA" id="ARBA00006242"/>
    </source>
</evidence>
<dbReference type="HAMAP" id="MF_00291_B">
    <property type="entry name" value="Ribosomal_uS2_B"/>
    <property type="match status" value="1"/>
</dbReference>
<dbReference type="Pfam" id="PF04560">
    <property type="entry name" value="RNA_pol_Rpb2_7"/>
    <property type="match status" value="1"/>
</dbReference>
<dbReference type="InterPro" id="IPR000454">
    <property type="entry name" value="ATP_synth_F0_csu"/>
</dbReference>
<keyword evidence="11 31" id="KW-0240">DNA-directed RNA polymerase</keyword>
<evidence type="ECO:0000256" key="23">
    <source>
        <dbReference type="ARBA" id="ARBA00023065"/>
    </source>
</evidence>
<keyword evidence="16 33" id="KW-0812">Transmembrane</keyword>
<dbReference type="InterPro" id="IPR035921">
    <property type="entry name" value="F/V-ATP_Csub_sf"/>
</dbReference>
<feature type="transmembrane region" description="Helical" evidence="33">
    <location>
        <begin position="2073"/>
        <end position="2097"/>
    </location>
</feature>
<dbReference type="Pfam" id="PF00318">
    <property type="entry name" value="Ribosomal_S2"/>
    <property type="match status" value="1"/>
</dbReference>
<dbReference type="GO" id="GO:0015935">
    <property type="term" value="C:small ribosomal subunit"/>
    <property type="evidence" value="ECO:0007669"/>
    <property type="project" value="InterPro"/>
</dbReference>
<dbReference type="InterPro" id="IPR005706">
    <property type="entry name" value="Ribosomal_uS2_bac/mit/plastid"/>
</dbReference>
<dbReference type="InterPro" id="IPR037033">
    <property type="entry name" value="DNA-dir_RNAP_su2_hyb_sf"/>
</dbReference>
<dbReference type="InterPro" id="IPR007120">
    <property type="entry name" value="DNA-dir_RNAP_su2_dom"/>
</dbReference>
<keyword evidence="20" id="KW-0862">Zinc</keyword>
<dbReference type="FunFam" id="1.10.287.610:FF:000001">
    <property type="entry name" value="30S ribosomal protein S2"/>
    <property type="match status" value="1"/>
</dbReference>
<dbReference type="GO" id="GO:0045259">
    <property type="term" value="C:proton-transporting ATP synthase complex"/>
    <property type="evidence" value="ECO:0007669"/>
    <property type="project" value="UniProtKB-KW"/>
</dbReference>
<evidence type="ECO:0000313" key="35">
    <source>
        <dbReference type="EMBL" id="GMN65667.1"/>
    </source>
</evidence>
<dbReference type="GO" id="GO:0003899">
    <property type="term" value="F:DNA-directed RNA polymerase activity"/>
    <property type="evidence" value="ECO:0007669"/>
    <property type="project" value="UniProtKB-EC"/>
</dbReference>
<dbReference type="Gene3D" id="1.10.274.100">
    <property type="entry name" value="RNA polymerase Rpb1, domain 3"/>
    <property type="match status" value="2"/>
</dbReference>
<evidence type="ECO:0000256" key="29">
    <source>
        <dbReference type="ARBA" id="ARBA00025198"/>
    </source>
</evidence>
<dbReference type="GO" id="GO:0003735">
    <property type="term" value="F:structural constituent of ribosome"/>
    <property type="evidence" value="ECO:0007669"/>
    <property type="project" value="InterPro"/>
</dbReference>
<evidence type="ECO:0000256" key="20">
    <source>
        <dbReference type="ARBA" id="ARBA00022833"/>
    </source>
</evidence>
<evidence type="ECO:0000256" key="28">
    <source>
        <dbReference type="ARBA" id="ARBA00023310"/>
    </source>
</evidence>
<keyword evidence="27" id="KW-0687">Ribonucleoprotein</keyword>
<dbReference type="InterPro" id="IPR007121">
    <property type="entry name" value="RNA_pol_bsu_CS"/>
</dbReference>
<dbReference type="Gene3D" id="1.10.132.30">
    <property type="match status" value="1"/>
</dbReference>
<dbReference type="InterPro" id="IPR038120">
    <property type="entry name" value="Rpb1_funnel_sf"/>
</dbReference>
<organism evidence="35 36">
    <name type="scientific">Ficus carica</name>
    <name type="common">Common fig</name>
    <dbReference type="NCBI Taxonomy" id="3494"/>
    <lineage>
        <taxon>Eukaryota</taxon>
        <taxon>Viridiplantae</taxon>
        <taxon>Streptophyta</taxon>
        <taxon>Embryophyta</taxon>
        <taxon>Tracheophyta</taxon>
        <taxon>Spermatophyta</taxon>
        <taxon>Magnoliopsida</taxon>
        <taxon>eudicotyledons</taxon>
        <taxon>Gunneridae</taxon>
        <taxon>Pentapetalae</taxon>
        <taxon>rosids</taxon>
        <taxon>fabids</taxon>
        <taxon>Rosales</taxon>
        <taxon>Moraceae</taxon>
        <taxon>Ficeae</taxon>
        <taxon>Ficus</taxon>
    </lineage>
</organism>
<evidence type="ECO:0000313" key="36">
    <source>
        <dbReference type="Proteomes" id="UP001187192"/>
    </source>
</evidence>
<feature type="domain" description="RNA polymerase N-terminal" evidence="34">
    <location>
        <begin position="880"/>
        <end position="1161"/>
    </location>
</feature>
<dbReference type="InterPro" id="IPR023591">
    <property type="entry name" value="Ribosomal_uS2_flav_dom_sf"/>
</dbReference>